<dbReference type="EMBL" id="LQCK02000028">
    <property type="protein sequence ID" value="KZB94558.1"/>
    <property type="molecule type" value="Genomic_DNA"/>
</dbReference>
<reference evidence="1" key="1">
    <citation type="submission" date="2016-03" db="EMBL/GenBank/DDBJ databases">
        <title>Sphingomonas melonis TY, whole genome shotgun sequencing.</title>
        <authorList>
            <person name="Wang H."/>
            <person name="Zhu P."/>
        </authorList>
    </citation>
    <scope>NUCLEOTIDE SEQUENCE [LARGE SCALE GENOMIC DNA]</scope>
    <source>
        <strain evidence="1">TY</strain>
    </source>
</reference>
<accession>A0A175Y1U2</accession>
<comment type="caution">
    <text evidence="1">The sequence shown here is derived from an EMBL/GenBank/DDBJ whole genome shotgun (WGS) entry which is preliminary data.</text>
</comment>
<dbReference type="STRING" id="621456.BJP26_15275"/>
<protein>
    <submittedName>
        <fullName evidence="1">Uncharacterized protein</fullName>
    </submittedName>
</protein>
<dbReference type="AlphaFoldDB" id="A0A175Y1U2"/>
<proteinExistence type="predicted"/>
<evidence type="ECO:0000313" key="1">
    <source>
        <dbReference type="EMBL" id="KZB94558.1"/>
    </source>
</evidence>
<keyword evidence="2" id="KW-1185">Reference proteome</keyword>
<dbReference type="RefSeq" id="WP_007406878.1">
    <property type="nucleotide sequence ID" value="NZ_CP017578.1"/>
</dbReference>
<gene>
    <name evidence="1" type="ORF">AVM11_18465</name>
</gene>
<dbReference type="KEGG" id="smy:BJP26_15275"/>
<name>A0A175Y1U2_9SPHN</name>
<dbReference type="Proteomes" id="UP000078460">
    <property type="component" value="Unassembled WGS sequence"/>
</dbReference>
<evidence type="ECO:0000313" key="2">
    <source>
        <dbReference type="Proteomes" id="UP000078460"/>
    </source>
</evidence>
<sequence>MPTIAVAPIGHTATFLTVVSMAALGLGVDIRTVAKAGGRVTLAVVLSLLCLGGISLMLICMLKLS</sequence>
<organism evidence="1 2">
    <name type="scientific">Sphingomonas melonis TY</name>
    <dbReference type="NCBI Taxonomy" id="621456"/>
    <lineage>
        <taxon>Bacteria</taxon>
        <taxon>Pseudomonadati</taxon>
        <taxon>Pseudomonadota</taxon>
        <taxon>Alphaproteobacteria</taxon>
        <taxon>Sphingomonadales</taxon>
        <taxon>Sphingomonadaceae</taxon>
        <taxon>Sphingomonas</taxon>
    </lineage>
</organism>